<dbReference type="AlphaFoldDB" id="A0A5B0NSX8"/>
<protein>
    <submittedName>
        <fullName evidence="1">Uncharacterized protein</fullName>
    </submittedName>
</protein>
<dbReference type="Proteomes" id="UP000324748">
    <property type="component" value="Unassembled WGS sequence"/>
</dbReference>
<reference evidence="1 2" key="1">
    <citation type="submission" date="2019-05" db="EMBL/GenBank/DDBJ databases">
        <title>Emergence of the Ug99 lineage of the wheat stem rust pathogen through somatic hybridization.</title>
        <authorList>
            <person name="Li F."/>
            <person name="Upadhyaya N.M."/>
            <person name="Sperschneider J."/>
            <person name="Matny O."/>
            <person name="Nguyen-Phuc H."/>
            <person name="Mago R."/>
            <person name="Raley C."/>
            <person name="Miller M.E."/>
            <person name="Silverstein K.A.T."/>
            <person name="Henningsen E."/>
            <person name="Hirsch C.D."/>
            <person name="Visser B."/>
            <person name="Pretorius Z.A."/>
            <person name="Steffenson B.J."/>
            <person name="Schwessinger B."/>
            <person name="Dodds P.N."/>
            <person name="Figueroa M."/>
        </authorList>
    </citation>
    <scope>NUCLEOTIDE SEQUENCE [LARGE SCALE GENOMIC DNA]</scope>
    <source>
        <strain evidence="1">21-0</strain>
    </source>
</reference>
<proteinExistence type="predicted"/>
<evidence type="ECO:0000313" key="1">
    <source>
        <dbReference type="EMBL" id="KAA1091604.1"/>
    </source>
</evidence>
<organism evidence="1 2">
    <name type="scientific">Puccinia graminis f. sp. tritici</name>
    <dbReference type="NCBI Taxonomy" id="56615"/>
    <lineage>
        <taxon>Eukaryota</taxon>
        <taxon>Fungi</taxon>
        <taxon>Dikarya</taxon>
        <taxon>Basidiomycota</taxon>
        <taxon>Pucciniomycotina</taxon>
        <taxon>Pucciniomycetes</taxon>
        <taxon>Pucciniales</taxon>
        <taxon>Pucciniaceae</taxon>
        <taxon>Puccinia</taxon>
    </lineage>
</organism>
<gene>
    <name evidence="1" type="ORF">PGT21_036153</name>
</gene>
<sequence length="136" mass="15368">MHQASILSIFIIQSRNLYYKTDHLYLFLNQVLIQDASISRRNQPFSPNSQIRGSVLVKLASISISRKSRPIHIDSESLADPSSCISKPFRHQPCPILRTYNPTRLLPPPSFNIPPQKEQNSICLSIAVIITSQADQ</sequence>
<dbReference type="EMBL" id="VSWC01000092">
    <property type="protein sequence ID" value="KAA1091604.1"/>
    <property type="molecule type" value="Genomic_DNA"/>
</dbReference>
<comment type="caution">
    <text evidence="1">The sequence shown here is derived from an EMBL/GenBank/DDBJ whole genome shotgun (WGS) entry which is preliminary data.</text>
</comment>
<keyword evidence="2" id="KW-1185">Reference proteome</keyword>
<name>A0A5B0NSX8_PUCGR</name>
<accession>A0A5B0NSX8</accession>
<evidence type="ECO:0000313" key="2">
    <source>
        <dbReference type="Proteomes" id="UP000324748"/>
    </source>
</evidence>